<gene>
    <name evidence="2" type="ORF">CCMP2556_LOCUS2706</name>
</gene>
<protein>
    <submittedName>
        <fullName evidence="2">Uncharacterized protein</fullName>
    </submittedName>
</protein>
<evidence type="ECO:0000256" key="1">
    <source>
        <dbReference type="SAM" id="MobiDB-lite"/>
    </source>
</evidence>
<evidence type="ECO:0000313" key="2">
    <source>
        <dbReference type="EMBL" id="CAK8992063.1"/>
    </source>
</evidence>
<comment type="caution">
    <text evidence="2">The sequence shown here is derived from an EMBL/GenBank/DDBJ whole genome shotgun (WGS) entry which is preliminary data.</text>
</comment>
<accession>A0ABP0HQI4</accession>
<organism evidence="2 3">
    <name type="scientific">Durusdinium trenchii</name>
    <dbReference type="NCBI Taxonomy" id="1381693"/>
    <lineage>
        <taxon>Eukaryota</taxon>
        <taxon>Sar</taxon>
        <taxon>Alveolata</taxon>
        <taxon>Dinophyceae</taxon>
        <taxon>Suessiales</taxon>
        <taxon>Symbiodiniaceae</taxon>
        <taxon>Durusdinium</taxon>
    </lineage>
</organism>
<feature type="region of interest" description="Disordered" evidence="1">
    <location>
        <begin position="1"/>
        <end position="22"/>
    </location>
</feature>
<dbReference type="Proteomes" id="UP001642484">
    <property type="component" value="Unassembled WGS sequence"/>
</dbReference>
<keyword evidence="3" id="KW-1185">Reference proteome</keyword>
<reference evidence="2 3" key="1">
    <citation type="submission" date="2024-02" db="EMBL/GenBank/DDBJ databases">
        <authorList>
            <person name="Chen Y."/>
            <person name="Shah S."/>
            <person name="Dougan E. K."/>
            <person name="Thang M."/>
            <person name="Chan C."/>
        </authorList>
    </citation>
    <scope>NUCLEOTIDE SEQUENCE [LARGE SCALE GENOMIC DNA]</scope>
</reference>
<proteinExistence type="predicted"/>
<dbReference type="EMBL" id="CAXAMN010001047">
    <property type="protein sequence ID" value="CAK8992063.1"/>
    <property type="molecule type" value="Genomic_DNA"/>
</dbReference>
<name>A0ABP0HQI4_9DINO</name>
<sequence length="242" mass="27305">MEQQLGGLARSNEASYTEAKEWSHAVQAVQQDLKALAEEKEQLKEEISAEQAERQLLSKQLLRQQGEAASLKTEQGHWEKSLAASLERLSRLETSSHAKEAKAEALASRQLEEVTAVHSQVATCQAEAEEIKKEQATLGRRLAPLEELPSLVESLRSTSELQGEELRELRELRQLPPQLETLRRALGVELSTLAERLSRGFEAQDVASAARQMRNGTKRTKTSFRTEDMVWRPLLLGWWIVE</sequence>
<evidence type="ECO:0000313" key="3">
    <source>
        <dbReference type="Proteomes" id="UP001642484"/>
    </source>
</evidence>